<feature type="transmembrane region" description="Helical" evidence="1">
    <location>
        <begin position="297"/>
        <end position="325"/>
    </location>
</feature>
<proteinExistence type="predicted"/>
<comment type="caution">
    <text evidence="2">The sequence shown here is derived from an EMBL/GenBank/DDBJ whole genome shotgun (WGS) entry which is preliminary data.</text>
</comment>
<feature type="transmembrane region" description="Helical" evidence="1">
    <location>
        <begin position="148"/>
        <end position="170"/>
    </location>
</feature>
<keyword evidence="1" id="KW-0812">Transmembrane</keyword>
<organism evidence="2 3">
    <name type="scientific">Microbacterium keratanolyticum</name>
    <dbReference type="NCBI Taxonomy" id="67574"/>
    <lineage>
        <taxon>Bacteria</taxon>
        <taxon>Bacillati</taxon>
        <taxon>Actinomycetota</taxon>
        <taxon>Actinomycetes</taxon>
        <taxon>Micrococcales</taxon>
        <taxon>Microbacteriaceae</taxon>
        <taxon>Microbacterium</taxon>
    </lineage>
</organism>
<dbReference type="RefSeq" id="WP_239526686.1">
    <property type="nucleotide sequence ID" value="NZ_BAAAUM010000001.1"/>
</dbReference>
<evidence type="ECO:0008006" key="4">
    <source>
        <dbReference type="Google" id="ProtNLM"/>
    </source>
</evidence>
<feature type="transmembrane region" description="Helical" evidence="1">
    <location>
        <begin position="378"/>
        <end position="400"/>
    </location>
</feature>
<dbReference type="EMBL" id="BSET01000001">
    <property type="protein sequence ID" value="GLK01985.1"/>
    <property type="molecule type" value="Genomic_DNA"/>
</dbReference>
<feature type="transmembrane region" description="Helical" evidence="1">
    <location>
        <begin position="190"/>
        <end position="223"/>
    </location>
</feature>
<feature type="transmembrane region" description="Helical" evidence="1">
    <location>
        <begin position="114"/>
        <end position="136"/>
    </location>
</feature>
<name>A0A9W6M8M1_9MICO</name>
<evidence type="ECO:0000313" key="2">
    <source>
        <dbReference type="EMBL" id="GLK01985.1"/>
    </source>
</evidence>
<feature type="transmembrane region" description="Helical" evidence="1">
    <location>
        <begin position="235"/>
        <end position="259"/>
    </location>
</feature>
<keyword evidence="3" id="KW-1185">Reference proteome</keyword>
<gene>
    <name evidence="2" type="ORF">GCM10017596_17000</name>
</gene>
<keyword evidence="1" id="KW-0472">Membrane</keyword>
<evidence type="ECO:0000256" key="1">
    <source>
        <dbReference type="SAM" id="Phobius"/>
    </source>
</evidence>
<dbReference type="Proteomes" id="UP001142325">
    <property type="component" value="Unassembled WGS sequence"/>
</dbReference>
<feature type="transmembrane region" description="Helical" evidence="1">
    <location>
        <begin position="337"/>
        <end position="358"/>
    </location>
</feature>
<feature type="transmembrane region" description="Helical" evidence="1">
    <location>
        <begin position="20"/>
        <end position="45"/>
    </location>
</feature>
<evidence type="ECO:0000313" key="3">
    <source>
        <dbReference type="Proteomes" id="UP001142325"/>
    </source>
</evidence>
<accession>A0A9W6M8M1</accession>
<protein>
    <recommendedName>
        <fullName evidence="4">Integral membrane protein</fullName>
    </recommendedName>
</protein>
<reference evidence="2" key="2">
    <citation type="submission" date="2023-01" db="EMBL/GenBank/DDBJ databases">
        <authorList>
            <person name="Sun Q."/>
            <person name="Evtushenko L."/>
        </authorList>
    </citation>
    <scope>NUCLEOTIDE SEQUENCE</scope>
    <source>
        <strain evidence="2">VKM Ac-1958</strain>
    </source>
</reference>
<sequence>MSAASAPSWLSSAAQRVRRLPAPLTIALIYLAARAITTAFLAVAAAQSTALSRFGAGATIGDLSLGWDAQWYWLIAVAGYPSELPLTDAGEVAENAWAFMPLYPMLARVIGLPLGSWGAGAVVVSFVAGYLGCLALHRLLSPRIGGGAALVAVVFFANGPLAALFQVGYAESLAMLFLLLALDAVLRRRYFWLYLLVPVLGFTRPGVLAFALFLGLVLVWRWTRRRIDPLPGTEIAHFFALGALATVVGFSWQIVAAVVTGDPGAYLATELAWRRNWGSSGAAGFIPFEGWVDASAFWFTFWGLPAFLGPVVLVLLVAGAAALLLFDRRVRALGVEVRLWSASYLLYLLAVFFPQSSTLRLLFPLTPLWGAVAIPRSWWYRAGVLVLCLGAQAAWIYNIYAMGDTFWRVP</sequence>
<keyword evidence="1" id="KW-1133">Transmembrane helix</keyword>
<dbReference type="AlphaFoldDB" id="A0A9W6M8M1"/>
<reference evidence="2" key="1">
    <citation type="journal article" date="2014" name="Int. J. Syst. Evol. Microbiol.">
        <title>Complete genome sequence of Corynebacterium casei LMG S-19264T (=DSM 44701T), isolated from a smear-ripened cheese.</title>
        <authorList>
            <consortium name="US DOE Joint Genome Institute (JGI-PGF)"/>
            <person name="Walter F."/>
            <person name="Albersmeier A."/>
            <person name="Kalinowski J."/>
            <person name="Ruckert C."/>
        </authorList>
    </citation>
    <scope>NUCLEOTIDE SEQUENCE</scope>
    <source>
        <strain evidence="2">VKM Ac-1958</strain>
    </source>
</reference>